<organism evidence="1 2">
    <name type="scientific">Lentzea waywayandensis</name>
    <dbReference type="NCBI Taxonomy" id="84724"/>
    <lineage>
        <taxon>Bacteria</taxon>
        <taxon>Bacillati</taxon>
        <taxon>Actinomycetota</taxon>
        <taxon>Actinomycetes</taxon>
        <taxon>Pseudonocardiales</taxon>
        <taxon>Pseudonocardiaceae</taxon>
        <taxon>Lentzea</taxon>
    </lineage>
</organism>
<sequence length="53" mass="5832">MTGFSLLDRMRTRLHIAESNEPNSDMCCDHFYSVDGAVGAMIEPIRSIAGLDS</sequence>
<dbReference type="AlphaFoldDB" id="A0A1I6FH33"/>
<dbReference type="Proteomes" id="UP000198583">
    <property type="component" value="Unassembled WGS sequence"/>
</dbReference>
<protein>
    <submittedName>
        <fullName evidence="1">Uncharacterized protein</fullName>
    </submittedName>
</protein>
<evidence type="ECO:0000313" key="2">
    <source>
        <dbReference type="Proteomes" id="UP000198583"/>
    </source>
</evidence>
<keyword evidence="2" id="KW-1185">Reference proteome</keyword>
<name>A0A1I6FH33_9PSEU</name>
<reference evidence="2" key="1">
    <citation type="submission" date="2016-10" db="EMBL/GenBank/DDBJ databases">
        <authorList>
            <person name="Varghese N."/>
            <person name="Submissions S."/>
        </authorList>
    </citation>
    <scope>NUCLEOTIDE SEQUENCE [LARGE SCALE GENOMIC DNA]</scope>
    <source>
        <strain evidence="2">DSM 44232</strain>
    </source>
</reference>
<dbReference type="EMBL" id="FOYL01000018">
    <property type="protein sequence ID" value="SFR29251.1"/>
    <property type="molecule type" value="Genomic_DNA"/>
</dbReference>
<gene>
    <name evidence="1" type="ORF">SAMN04488564_11849</name>
</gene>
<accession>A0A1I6FH33</accession>
<evidence type="ECO:0000313" key="1">
    <source>
        <dbReference type="EMBL" id="SFR29251.1"/>
    </source>
</evidence>
<proteinExistence type="predicted"/>